<accession>A0A5M8QQF8</accession>
<reference evidence="1 2" key="1">
    <citation type="submission" date="2019-08" db="EMBL/GenBank/DDBJ databases">
        <title>Agrococcus lahaulensis sp. nov., isolated from a cold desert of the Indian Himalayas.</title>
        <authorList>
            <person name="Qu J.H."/>
        </authorList>
    </citation>
    <scope>NUCLEOTIDE SEQUENCE [LARGE SCALE GENOMIC DNA]</scope>
    <source>
        <strain evidence="1 2">NS18</strain>
    </source>
</reference>
<dbReference type="AlphaFoldDB" id="A0A5M8QQF8"/>
<dbReference type="RefSeq" id="WP_146355143.1">
    <property type="nucleotide sequence ID" value="NZ_VOIR01000011.1"/>
</dbReference>
<sequence>MTHPLATRPTIDNVNDLAAYSHDIGLHEQATAEDRIRRFEETHNVTLVHPARAMFANYSGFFHATTGRLPQPLPAEELQVVND</sequence>
<keyword evidence="2" id="KW-1185">Reference proteome</keyword>
<dbReference type="Proteomes" id="UP000323221">
    <property type="component" value="Unassembled WGS sequence"/>
</dbReference>
<protein>
    <submittedName>
        <fullName evidence="1">Uncharacterized protein</fullName>
    </submittedName>
</protein>
<gene>
    <name evidence="1" type="ORF">FQ330_03135</name>
</gene>
<name>A0A5M8QQF8_9MICO</name>
<evidence type="ECO:0000313" key="2">
    <source>
        <dbReference type="Proteomes" id="UP000323221"/>
    </source>
</evidence>
<comment type="caution">
    <text evidence="1">The sequence shown here is derived from an EMBL/GenBank/DDBJ whole genome shotgun (WGS) entry which is preliminary data.</text>
</comment>
<proteinExistence type="predicted"/>
<organism evidence="1 2">
    <name type="scientific">Agrococcus sediminis</name>
    <dbReference type="NCBI Taxonomy" id="2599924"/>
    <lineage>
        <taxon>Bacteria</taxon>
        <taxon>Bacillati</taxon>
        <taxon>Actinomycetota</taxon>
        <taxon>Actinomycetes</taxon>
        <taxon>Micrococcales</taxon>
        <taxon>Microbacteriaceae</taxon>
        <taxon>Agrococcus</taxon>
    </lineage>
</organism>
<dbReference type="EMBL" id="VOIR01000011">
    <property type="protein sequence ID" value="KAA6436412.1"/>
    <property type="molecule type" value="Genomic_DNA"/>
</dbReference>
<evidence type="ECO:0000313" key="1">
    <source>
        <dbReference type="EMBL" id="KAA6436412.1"/>
    </source>
</evidence>